<dbReference type="InterPro" id="IPR012340">
    <property type="entry name" value="NA-bd_OB-fold"/>
</dbReference>
<evidence type="ECO:0000313" key="4">
    <source>
        <dbReference type="Proteomes" id="UP000245207"/>
    </source>
</evidence>
<evidence type="ECO:0000259" key="2">
    <source>
        <dbReference type="Pfam" id="PF02721"/>
    </source>
</evidence>
<evidence type="ECO:0000256" key="1">
    <source>
        <dbReference type="SAM" id="MobiDB-lite"/>
    </source>
</evidence>
<protein>
    <submittedName>
        <fullName evidence="3">Replication protein A 70 kDa DNA-binding subunit C</fullName>
    </submittedName>
</protein>
<dbReference type="PANTHER" id="PTHR47165:SF4">
    <property type="entry name" value="OS03G0429900 PROTEIN"/>
    <property type="match status" value="1"/>
</dbReference>
<dbReference type="STRING" id="35608.A0A2U1LDH4"/>
<dbReference type="InterPro" id="IPR003871">
    <property type="entry name" value="RFA1B/D_OB_1st"/>
</dbReference>
<sequence length="374" mass="43030">MDARSTIINKTRKNKPPKKPNPTKIHYLKELTPNAKTTYTIKVKALRVWNTYYMEAPSKANEINAQIWGEPVLNYNINMILMDEEGTKIHACANNYTIYKTASQKPLKEGAQLIISDFKCVPNRASIKPTENDAKIYFKKETCVTVTHDFNSESDVFEFVSFESINNNQISKDKAFDVVDQIISNKKLKKVSVDQKPTSLIEYELQNTSGQKIECVLWEDDADALQYYIDKNIATANPIMTSTREMPEIHAYHPKDIITIEDSEDEKNSEDDDVTSSKNFVLDDESDEHSATKVCPTKRRHGPNSEDDEDLKPNTIKVKTTTDIRFSMTEDEWLNDWESENCDIIEYYEDDDCYCPVCQGTCQCIPEEYTCSRH</sequence>
<gene>
    <name evidence="3" type="ORF">CTI12_AA502120</name>
</gene>
<feature type="region of interest" description="Disordered" evidence="1">
    <location>
        <begin position="261"/>
        <end position="312"/>
    </location>
</feature>
<feature type="compositionally biased region" description="Acidic residues" evidence="1">
    <location>
        <begin position="261"/>
        <end position="274"/>
    </location>
</feature>
<dbReference type="GO" id="GO:0003677">
    <property type="term" value="F:DNA binding"/>
    <property type="evidence" value="ECO:0007669"/>
    <property type="project" value="UniProtKB-KW"/>
</dbReference>
<organism evidence="3 4">
    <name type="scientific">Artemisia annua</name>
    <name type="common">Sweet wormwood</name>
    <dbReference type="NCBI Taxonomy" id="35608"/>
    <lineage>
        <taxon>Eukaryota</taxon>
        <taxon>Viridiplantae</taxon>
        <taxon>Streptophyta</taxon>
        <taxon>Embryophyta</taxon>
        <taxon>Tracheophyta</taxon>
        <taxon>Spermatophyta</taxon>
        <taxon>Magnoliopsida</taxon>
        <taxon>eudicotyledons</taxon>
        <taxon>Gunneridae</taxon>
        <taxon>Pentapetalae</taxon>
        <taxon>asterids</taxon>
        <taxon>campanulids</taxon>
        <taxon>Asterales</taxon>
        <taxon>Asteraceae</taxon>
        <taxon>Asteroideae</taxon>
        <taxon>Anthemideae</taxon>
        <taxon>Artemisiinae</taxon>
        <taxon>Artemisia</taxon>
    </lineage>
</organism>
<dbReference type="PANTHER" id="PTHR47165">
    <property type="entry name" value="OS03G0429900 PROTEIN"/>
    <property type="match status" value="1"/>
</dbReference>
<feature type="region of interest" description="Disordered" evidence="1">
    <location>
        <begin position="1"/>
        <end position="23"/>
    </location>
</feature>
<comment type="caution">
    <text evidence="3">The sequence shown here is derived from an EMBL/GenBank/DDBJ whole genome shotgun (WGS) entry which is preliminary data.</text>
</comment>
<feature type="domain" description="Replication protein A 70 kDa DNA-binding subunit B/D first OB fold" evidence="2">
    <location>
        <begin position="25"/>
        <end position="145"/>
    </location>
</feature>
<dbReference type="Gene3D" id="2.40.50.140">
    <property type="entry name" value="Nucleic acid-binding proteins"/>
    <property type="match status" value="2"/>
</dbReference>
<dbReference type="Pfam" id="PF02721">
    <property type="entry name" value="DUF223"/>
    <property type="match status" value="1"/>
</dbReference>
<keyword evidence="3" id="KW-0238">DNA-binding</keyword>
<dbReference type="Proteomes" id="UP000245207">
    <property type="component" value="Unassembled WGS sequence"/>
</dbReference>
<proteinExistence type="predicted"/>
<name>A0A2U1LDH4_ARTAN</name>
<dbReference type="OrthoDB" id="1023305at2759"/>
<accession>A0A2U1LDH4</accession>
<keyword evidence="4" id="KW-1185">Reference proteome</keyword>
<evidence type="ECO:0000313" key="3">
    <source>
        <dbReference type="EMBL" id="PWA47034.1"/>
    </source>
</evidence>
<dbReference type="CDD" id="cd04480">
    <property type="entry name" value="RPA1_DBD_A_like"/>
    <property type="match status" value="1"/>
</dbReference>
<dbReference type="EMBL" id="PKPP01009998">
    <property type="protein sequence ID" value="PWA47034.1"/>
    <property type="molecule type" value="Genomic_DNA"/>
</dbReference>
<reference evidence="3 4" key="1">
    <citation type="journal article" date="2018" name="Mol. Plant">
        <title>The genome of Artemisia annua provides insight into the evolution of Asteraceae family and artemisinin biosynthesis.</title>
        <authorList>
            <person name="Shen Q."/>
            <person name="Zhang L."/>
            <person name="Liao Z."/>
            <person name="Wang S."/>
            <person name="Yan T."/>
            <person name="Shi P."/>
            <person name="Liu M."/>
            <person name="Fu X."/>
            <person name="Pan Q."/>
            <person name="Wang Y."/>
            <person name="Lv Z."/>
            <person name="Lu X."/>
            <person name="Zhang F."/>
            <person name="Jiang W."/>
            <person name="Ma Y."/>
            <person name="Chen M."/>
            <person name="Hao X."/>
            <person name="Li L."/>
            <person name="Tang Y."/>
            <person name="Lv G."/>
            <person name="Zhou Y."/>
            <person name="Sun X."/>
            <person name="Brodelius P.E."/>
            <person name="Rose J.K.C."/>
            <person name="Tang K."/>
        </authorList>
    </citation>
    <scope>NUCLEOTIDE SEQUENCE [LARGE SCALE GENOMIC DNA]</scope>
    <source>
        <strain evidence="4">cv. Huhao1</strain>
        <tissue evidence="3">Leaf</tissue>
    </source>
</reference>
<dbReference type="AlphaFoldDB" id="A0A2U1LDH4"/>
<dbReference type="SUPFAM" id="SSF50249">
    <property type="entry name" value="Nucleic acid-binding proteins"/>
    <property type="match status" value="2"/>
</dbReference>